<dbReference type="Proteomes" id="UP000011728">
    <property type="component" value="Chromosome"/>
</dbReference>
<dbReference type="AlphaFoldDB" id="M1MPT3"/>
<dbReference type="HOGENOM" id="CLU_3182161_0_0_9"/>
<name>M1MPT3_9CLOT</name>
<sequence>MKKLTGLNWIDNKEKKKYDIGNISKTNTRTTRKDEEKQYNQYECEE</sequence>
<keyword evidence="3" id="KW-1185">Reference proteome</keyword>
<dbReference type="EMBL" id="CP004121">
    <property type="protein sequence ID" value="AGF58213.1"/>
    <property type="molecule type" value="Genomic_DNA"/>
</dbReference>
<protein>
    <submittedName>
        <fullName evidence="2">Uncharacterized protein</fullName>
    </submittedName>
</protein>
<proteinExistence type="predicted"/>
<evidence type="ECO:0000313" key="2">
    <source>
        <dbReference type="EMBL" id="AGF58213.1"/>
    </source>
</evidence>
<dbReference type="KEGG" id="csr:Cspa_c44600"/>
<gene>
    <name evidence="2" type="ORF">Cspa_c44600</name>
</gene>
<evidence type="ECO:0000256" key="1">
    <source>
        <dbReference type="SAM" id="MobiDB-lite"/>
    </source>
</evidence>
<accession>M1MPT3</accession>
<feature type="region of interest" description="Disordered" evidence="1">
    <location>
        <begin position="22"/>
        <end position="46"/>
    </location>
</feature>
<dbReference type="RefSeq" id="WP_015394524.1">
    <property type="nucleotide sequence ID" value="NC_020291.1"/>
</dbReference>
<evidence type="ECO:0000313" key="3">
    <source>
        <dbReference type="Proteomes" id="UP000011728"/>
    </source>
</evidence>
<organism evidence="2 3">
    <name type="scientific">Clostridium saccharoperbutylacetonicum N1-4(HMT)</name>
    <dbReference type="NCBI Taxonomy" id="931276"/>
    <lineage>
        <taxon>Bacteria</taxon>
        <taxon>Bacillati</taxon>
        <taxon>Bacillota</taxon>
        <taxon>Clostridia</taxon>
        <taxon>Eubacteriales</taxon>
        <taxon>Clostridiaceae</taxon>
        <taxon>Clostridium</taxon>
    </lineage>
</organism>
<reference evidence="2 3" key="1">
    <citation type="submission" date="2013-02" db="EMBL/GenBank/DDBJ databases">
        <title>Genome sequence of Clostridium saccharoperbutylacetonicum N1-4(HMT).</title>
        <authorList>
            <person name="Poehlein A."/>
            <person name="Daniel R."/>
        </authorList>
    </citation>
    <scope>NUCLEOTIDE SEQUENCE [LARGE SCALE GENOMIC DNA]</scope>
    <source>
        <strain evidence="3">N1-4(HMT)</strain>
    </source>
</reference>
<dbReference type="PATRIC" id="fig|931276.5.peg.4494"/>